<evidence type="ECO:0000313" key="2">
    <source>
        <dbReference type="EMBL" id="MPC47528.1"/>
    </source>
</evidence>
<dbReference type="Proteomes" id="UP000324222">
    <property type="component" value="Unassembled WGS sequence"/>
</dbReference>
<organism evidence="2 3">
    <name type="scientific">Portunus trituberculatus</name>
    <name type="common">Swimming crab</name>
    <name type="synonym">Neptunus trituberculatus</name>
    <dbReference type="NCBI Taxonomy" id="210409"/>
    <lineage>
        <taxon>Eukaryota</taxon>
        <taxon>Metazoa</taxon>
        <taxon>Ecdysozoa</taxon>
        <taxon>Arthropoda</taxon>
        <taxon>Crustacea</taxon>
        <taxon>Multicrustacea</taxon>
        <taxon>Malacostraca</taxon>
        <taxon>Eumalacostraca</taxon>
        <taxon>Eucarida</taxon>
        <taxon>Decapoda</taxon>
        <taxon>Pleocyemata</taxon>
        <taxon>Brachyura</taxon>
        <taxon>Eubrachyura</taxon>
        <taxon>Portunoidea</taxon>
        <taxon>Portunidae</taxon>
        <taxon>Portuninae</taxon>
        <taxon>Portunus</taxon>
    </lineage>
</organism>
<sequence>MTVIITNHDTTTTTTNNNNNNNSNDKIQAHRSKNNSTILETVRSRDSAVLRGDLRRRRRREAHEIVGFVRLTLDLIEKY</sequence>
<name>A0A5B7FRH7_PORTR</name>
<proteinExistence type="predicted"/>
<feature type="region of interest" description="Disordered" evidence="1">
    <location>
        <begin position="1"/>
        <end position="40"/>
    </location>
</feature>
<feature type="compositionally biased region" description="Low complexity" evidence="1">
    <location>
        <begin position="1"/>
        <end position="24"/>
    </location>
</feature>
<evidence type="ECO:0000256" key="1">
    <source>
        <dbReference type="SAM" id="MobiDB-lite"/>
    </source>
</evidence>
<reference evidence="2 3" key="1">
    <citation type="submission" date="2019-05" db="EMBL/GenBank/DDBJ databases">
        <title>Another draft genome of Portunus trituberculatus and its Hox gene families provides insights of decapod evolution.</title>
        <authorList>
            <person name="Jeong J.-H."/>
            <person name="Song I."/>
            <person name="Kim S."/>
            <person name="Choi T."/>
            <person name="Kim D."/>
            <person name="Ryu S."/>
            <person name="Kim W."/>
        </authorList>
    </citation>
    <scope>NUCLEOTIDE SEQUENCE [LARGE SCALE GENOMIC DNA]</scope>
    <source>
        <tissue evidence="2">Muscle</tissue>
    </source>
</reference>
<accession>A0A5B7FRH7</accession>
<evidence type="ECO:0000313" key="3">
    <source>
        <dbReference type="Proteomes" id="UP000324222"/>
    </source>
</evidence>
<gene>
    <name evidence="2" type="ORF">E2C01_041277</name>
</gene>
<dbReference type="EMBL" id="VSRR010007787">
    <property type="protein sequence ID" value="MPC47528.1"/>
    <property type="molecule type" value="Genomic_DNA"/>
</dbReference>
<dbReference type="AlphaFoldDB" id="A0A5B7FRH7"/>
<comment type="caution">
    <text evidence="2">The sequence shown here is derived from an EMBL/GenBank/DDBJ whole genome shotgun (WGS) entry which is preliminary data.</text>
</comment>
<protein>
    <submittedName>
        <fullName evidence="2">Uncharacterized protein</fullName>
    </submittedName>
</protein>
<keyword evidence="3" id="KW-1185">Reference proteome</keyword>